<comment type="caution">
    <text evidence="3">The sequence shown here is derived from an EMBL/GenBank/DDBJ whole genome shotgun (WGS) entry which is preliminary data.</text>
</comment>
<feature type="signal peptide" evidence="2">
    <location>
        <begin position="1"/>
        <end position="20"/>
    </location>
</feature>
<keyword evidence="4" id="KW-1185">Reference proteome</keyword>
<evidence type="ECO:0000313" key="3">
    <source>
        <dbReference type="EMBL" id="OLY81808.1"/>
    </source>
</evidence>
<proteinExistence type="predicted"/>
<feature type="region of interest" description="Disordered" evidence="1">
    <location>
        <begin position="97"/>
        <end position="172"/>
    </location>
</feature>
<feature type="compositionally biased region" description="Polar residues" evidence="1">
    <location>
        <begin position="149"/>
        <end position="164"/>
    </location>
</feature>
<dbReference type="OrthoDB" id="2507140at2759"/>
<gene>
    <name evidence="3" type="ORF">AYI68_g4082</name>
</gene>
<sequence>MKFVSFFIISLGAILSYVNAGCEAENVFNECIQRQNAMMSARCVKDDYGCQCYWFNQIATCYNLCDSDLSKAANYQLVIQQQNQACSIQDSMKKAIEAAAEKSSPSIPSSPSPSSPPQKSSSKNYSSPVPSSNSYSSSSSKSIFYNSPQSTETPNDYKINTSDQIEGGKNGNNISLKIAGEPIFTSSSSDSNPSPNQKAESDAKSSGSWKISNNAYFTLSVVLSKCDQETLFNTCLQNVNTKKATTCLGKTDYACLCSWSKKALQCYEICPNDPEKENFRNSAEDQADKDCLQVEKYNALKSKYLSDYSEDAFSSAPVNSSDSFSSSMIESPSALIFSIC</sequence>
<evidence type="ECO:0000256" key="2">
    <source>
        <dbReference type="SAM" id="SignalP"/>
    </source>
</evidence>
<accession>A0A1R0GY89</accession>
<protein>
    <recommendedName>
        <fullName evidence="5">Extracellular membrane protein CFEM domain-containing protein</fullName>
    </recommendedName>
</protein>
<keyword evidence="2" id="KW-0732">Signal</keyword>
<dbReference type="Proteomes" id="UP000187455">
    <property type="component" value="Unassembled WGS sequence"/>
</dbReference>
<reference evidence="3 4" key="1">
    <citation type="journal article" date="2016" name="Mol. Biol. Evol.">
        <title>Genome-Wide Survey of Gut Fungi (Harpellales) Reveals the First Horizontally Transferred Ubiquitin Gene from a Mosquito Host.</title>
        <authorList>
            <person name="Wang Y."/>
            <person name="White M.M."/>
            <person name="Kvist S."/>
            <person name="Moncalvo J.M."/>
        </authorList>
    </citation>
    <scope>NUCLEOTIDE SEQUENCE [LARGE SCALE GENOMIC DNA]</scope>
    <source>
        <strain evidence="3 4">ALG-7-W6</strain>
    </source>
</reference>
<feature type="compositionally biased region" description="Low complexity" evidence="1">
    <location>
        <begin position="186"/>
        <end position="196"/>
    </location>
</feature>
<evidence type="ECO:0000256" key="1">
    <source>
        <dbReference type="SAM" id="MobiDB-lite"/>
    </source>
</evidence>
<name>A0A1R0GY89_9FUNG</name>
<evidence type="ECO:0000313" key="4">
    <source>
        <dbReference type="Proteomes" id="UP000187455"/>
    </source>
</evidence>
<feature type="chain" id="PRO_5013000355" description="Extracellular membrane protein CFEM domain-containing protein" evidence="2">
    <location>
        <begin position="21"/>
        <end position="340"/>
    </location>
</feature>
<feature type="region of interest" description="Disordered" evidence="1">
    <location>
        <begin position="184"/>
        <end position="207"/>
    </location>
</feature>
<dbReference type="AlphaFoldDB" id="A0A1R0GY89"/>
<dbReference type="STRING" id="133383.A0A1R0GY89"/>
<feature type="compositionally biased region" description="Low complexity" evidence="1">
    <location>
        <begin position="117"/>
        <end position="148"/>
    </location>
</feature>
<organism evidence="3 4">
    <name type="scientific">Smittium mucronatum</name>
    <dbReference type="NCBI Taxonomy" id="133383"/>
    <lineage>
        <taxon>Eukaryota</taxon>
        <taxon>Fungi</taxon>
        <taxon>Fungi incertae sedis</taxon>
        <taxon>Zoopagomycota</taxon>
        <taxon>Kickxellomycotina</taxon>
        <taxon>Harpellomycetes</taxon>
        <taxon>Harpellales</taxon>
        <taxon>Legeriomycetaceae</taxon>
        <taxon>Smittium</taxon>
    </lineage>
</organism>
<dbReference type="EMBL" id="LSSL01002147">
    <property type="protein sequence ID" value="OLY81808.1"/>
    <property type="molecule type" value="Genomic_DNA"/>
</dbReference>
<evidence type="ECO:0008006" key="5">
    <source>
        <dbReference type="Google" id="ProtNLM"/>
    </source>
</evidence>